<evidence type="ECO:0000313" key="2">
    <source>
        <dbReference type="EMBL" id="KAK0480562.1"/>
    </source>
</evidence>
<evidence type="ECO:0000259" key="1">
    <source>
        <dbReference type="PROSITE" id="PS00028"/>
    </source>
</evidence>
<dbReference type="Proteomes" id="UP001175227">
    <property type="component" value="Unassembled WGS sequence"/>
</dbReference>
<dbReference type="AlphaFoldDB" id="A0AA39PAE7"/>
<feature type="domain" description="C2H2-type" evidence="1">
    <location>
        <begin position="10"/>
        <end position="32"/>
    </location>
</feature>
<dbReference type="Gene3D" id="3.30.160.60">
    <property type="entry name" value="Classic Zinc Finger"/>
    <property type="match status" value="1"/>
</dbReference>
<dbReference type="InterPro" id="IPR013087">
    <property type="entry name" value="Znf_C2H2_type"/>
</dbReference>
<sequence>MVHSKLRIRCYVLGCKVPISRKADIPRHLKTHTKAEKDFLYCSGCPYRAIQLQNLEKHTKNHHSGNERYKCKDPSGCEFGANSKGAITKHRGKCHKQVPPSTLDVIMNPTEPVYGRESTVESSSSSLSYTSASPATCFEEILLEECSPSSLLRPLPVGMGPAPCVTSVSSRAVATGMEQFHCAPVEATLQHGDERVIHDPKVLYRATDVYPPSSLDIRSDDVLPQRGCSPPNAGGSSGTISPFCMGAMYSYDSVMDVAASSSTLDDIFSVHAPDNPFGYQQDFRQVHPAPLPHLLSAYSGPDPVGSITNAGILNTLFPAYNGAGPSGYHYQPQRDSTLPVQHSAPSCAYPESLQTYQTASRNGLDFSTPQQLKDNALFTALEQLPWMSDFSMRPSPNNINGNSVYEFPPYAYEPSSNGAYEGYRYHSSSSEAEVGALLG</sequence>
<dbReference type="PROSITE" id="PS00028">
    <property type="entry name" value="ZINC_FINGER_C2H2_1"/>
    <property type="match status" value="1"/>
</dbReference>
<dbReference type="SUPFAM" id="SSF57667">
    <property type="entry name" value="beta-beta-alpha zinc fingers"/>
    <property type="match status" value="1"/>
</dbReference>
<proteinExistence type="predicted"/>
<keyword evidence="3" id="KW-1185">Reference proteome</keyword>
<gene>
    <name evidence="2" type="ORF">IW261DRAFT_1473322</name>
</gene>
<accession>A0AA39PAE7</accession>
<reference evidence="2" key="1">
    <citation type="submission" date="2023-06" db="EMBL/GenBank/DDBJ databases">
        <authorList>
            <consortium name="Lawrence Berkeley National Laboratory"/>
            <person name="Ahrendt S."/>
            <person name="Sahu N."/>
            <person name="Indic B."/>
            <person name="Wong-Bajracharya J."/>
            <person name="Merenyi Z."/>
            <person name="Ke H.-M."/>
            <person name="Monk M."/>
            <person name="Kocsube S."/>
            <person name="Drula E."/>
            <person name="Lipzen A."/>
            <person name="Balint B."/>
            <person name="Henrissat B."/>
            <person name="Andreopoulos B."/>
            <person name="Martin F.M."/>
            <person name="Harder C.B."/>
            <person name="Rigling D."/>
            <person name="Ford K.L."/>
            <person name="Foster G.D."/>
            <person name="Pangilinan J."/>
            <person name="Papanicolaou A."/>
            <person name="Barry K."/>
            <person name="LaButti K."/>
            <person name="Viragh M."/>
            <person name="Koriabine M."/>
            <person name="Yan M."/>
            <person name="Riley R."/>
            <person name="Champramary S."/>
            <person name="Plett K.L."/>
            <person name="Tsai I.J."/>
            <person name="Slot J."/>
            <person name="Sipos G."/>
            <person name="Plett J."/>
            <person name="Nagy L.G."/>
            <person name="Grigoriev I.V."/>
        </authorList>
    </citation>
    <scope>NUCLEOTIDE SEQUENCE</scope>
    <source>
        <strain evidence="2">ICMP 16352</strain>
    </source>
</reference>
<dbReference type="SMART" id="SM00355">
    <property type="entry name" value="ZnF_C2H2"/>
    <property type="match status" value="3"/>
</dbReference>
<dbReference type="EMBL" id="JAUEPR010000009">
    <property type="protein sequence ID" value="KAK0480562.1"/>
    <property type="molecule type" value="Genomic_DNA"/>
</dbReference>
<evidence type="ECO:0000313" key="3">
    <source>
        <dbReference type="Proteomes" id="UP001175227"/>
    </source>
</evidence>
<organism evidence="2 3">
    <name type="scientific">Armillaria novae-zelandiae</name>
    <dbReference type="NCBI Taxonomy" id="153914"/>
    <lineage>
        <taxon>Eukaryota</taxon>
        <taxon>Fungi</taxon>
        <taxon>Dikarya</taxon>
        <taxon>Basidiomycota</taxon>
        <taxon>Agaricomycotina</taxon>
        <taxon>Agaricomycetes</taxon>
        <taxon>Agaricomycetidae</taxon>
        <taxon>Agaricales</taxon>
        <taxon>Marasmiineae</taxon>
        <taxon>Physalacriaceae</taxon>
        <taxon>Armillaria</taxon>
    </lineage>
</organism>
<dbReference type="InterPro" id="IPR036236">
    <property type="entry name" value="Znf_C2H2_sf"/>
</dbReference>
<comment type="caution">
    <text evidence="2">The sequence shown here is derived from an EMBL/GenBank/DDBJ whole genome shotgun (WGS) entry which is preliminary data.</text>
</comment>
<name>A0AA39PAE7_9AGAR</name>
<protein>
    <recommendedName>
        <fullName evidence="1">C2H2-type domain-containing protein</fullName>
    </recommendedName>
</protein>